<organism evidence="2 4">
    <name type="scientific">Plasmodium malariae</name>
    <dbReference type="NCBI Taxonomy" id="5858"/>
    <lineage>
        <taxon>Eukaryota</taxon>
        <taxon>Sar</taxon>
        <taxon>Alveolata</taxon>
        <taxon>Apicomplexa</taxon>
        <taxon>Aconoidasida</taxon>
        <taxon>Haemosporida</taxon>
        <taxon>Plasmodiidae</taxon>
        <taxon>Plasmodium</taxon>
        <taxon>Plasmodium (Plasmodium)</taxon>
    </lineage>
</organism>
<proteinExistence type="predicted"/>
<dbReference type="Proteomes" id="UP000219813">
    <property type="component" value="Chromosome 9"/>
</dbReference>
<reference evidence="4" key="2">
    <citation type="submission" date="2016-05" db="EMBL/GenBank/DDBJ databases">
        <authorList>
            <person name="Naeem Raeece"/>
        </authorList>
    </citation>
    <scope>NUCLEOTIDE SEQUENCE [LARGE SCALE GENOMIC DNA]</scope>
</reference>
<accession>A0A1A8W2W7</accession>
<dbReference type="KEGG" id="pmal:PMUG01_09031500"/>
<dbReference type="OrthoDB" id="384893at2759"/>
<dbReference type="OMA" id="MKLENNM"/>
<evidence type="ECO:0000313" key="2">
    <source>
        <dbReference type="EMBL" id="SBS85500.1"/>
    </source>
</evidence>
<dbReference type="AlphaFoldDB" id="A0A1A8W2W7"/>
<reference evidence="3 5" key="3">
    <citation type="submission" date="2016-06" db="EMBL/GenBank/DDBJ databases">
        <authorList>
            <consortium name="Pathogen Informatics"/>
        </authorList>
    </citation>
    <scope>NUCLEOTIDE SEQUENCE [LARGE SCALE GENOMIC DNA]</scope>
</reference>
<evidence type="ECO:0000313" key="4">
    <source>
        <dbReference type="Proteomes" id="UP000078597"/>
    </source>
</evidence>
<dbReference type="RefSeq" id="XP_028861639.1">
    <property type="nucleotide sequence ID" value="XM_029005006.1"/>
</dbReference>
<name>A0A1A8W2W7_PLAMA</name>
<gene>
    <name evidence="3" type="primary">PmUG01_09031500</name>
    <name evidence="2" type="ORF">PMALA_012890</name>
    <name evidence="3" type="ORF">PMUG01_09031500</name>
</gene>
<keyword evidence="1" id="KW-1133">Transmembrane helix</keyword>
<reference evidence="2" key="1">
    <citation type="submission" date="2016-05" db="EMBL/GenBank/DDBJ databases">
        <authorList>
            <person name="Lavstsen T."/>
            <person name="Jespersen J.S."/>
        </authorList>
    </citation>
    <scope>NUCLEOTIDE SEQUENCE [LARGE SCALE GENOMIC DNA]</scope>
</reference>
<dbReference type="EMBL" id="LT594630">
    <property type="protein sequence ID" value="SCN12742.1"/>
    <property type="molecule type" value="Genomic_DNA"/>
</dbReference>
<protein>
    <submittedName>
        <fullName evidence="2">Uncharacterized protein</fullName>
    </submittedName>
</protein>
<dbReference type="Proteomes" id="UP000078597">
    <property type="component" value="Unassembled WGS sequence"/>
</dbReference>
<dbReference type="GeneID" id="39868843"/>
<evidence type="ECO:0000256" key="1">
    <source>
        <dbReference type="SAM" id="Phobius"/>
    </source>
</evidence>
<dbReference type="VEuPathDB" id="PlasmoDB:PmUG01_09031500"/>
<evidence type="ECO:0000313" key="3">
    <source>
        <dbReference type="EMBL" id="SCN12742.1"/>
    </source>
</evidence>
<evidence type="ECO:0000313" key="5">
    <source>
        <dbReference type="Proteomes" id="UP000219813"/>
    </source>
</evidence>
<keyword evidence="1" id="KW-0472">Membrane</keyword>
<keyword evidence="1" id="KW-0812">Transmembrane</keyword>
<sequence length="367" mass="43926">MTGMLECISVGIISLLFIKIYALFCKNKNEIRVNLKTKQDGKCLGSLNLHVDIICDITNNFGKYYAKEAIKKKYIIGIIPVYKTYNKEYEDINRFNEFMAELFKFLNMRNGKLILASEDNCIVNFLHTELKSEEEKEEREDKVEAENYYDDNILLGSCIIINEKVSVVVCVIKYEKEIEKQLHFFLRNKKKGMFVIVNNIFLNNNIKKDDKRFKNMEILEKKCSLIQQGDSDINNFLSFFDFFNVKKEYLNDIYSIIQINMKNFTYFYKLLGNYVTAETYLNGYMYGNLVDTKIYNSLMDIYYDVISEAIKKDNKKIHMKKFYTFYGQKCDYRKIVKFTLMRLENNILFYIYDIYFYIYYQLILYFS</sequence>
<keyword evidence="5" id="KW-1185">Reference proteome</keyword>
<feature type="transmembrane region" description="Helical" evidence="1">
    <location>
        <begin position="347"/>
        <end position="366"/>
    </location>
</feature>
<dbReference type="EMBL" id="FLQW01000704">
    <property type="protein sequence ID" value="SBS85500.1"/>
    <property type="molecule type" value="Genomic_DNA"/>
</dbReference>